<dbReference type="GO" id="GO:0016706">
    <property type="term" value="F:2-oxoglutarate-dependent dioxygenase activity"/>
    <property type="evidence" value="ECO:0007669"/>
    <property type="project" value="UniProtKB-ARBA"/>
</dbReference>
<dbReference type="PANTHER" id="PTHR20883:SF48">
    <property type="entry name" value="ECTOINE DIOXYGENASE"/>
    <property type="match status" value="1"/>
</dbReference>
<protein>
    <submittedName>
        <fullName evidence="2">Phytanoyl-CoA dioxygenase</fullName>
    </submittedName>
</protein>
<sequence>MTSEELAARIEREGFAILPRGIPPDTADALLHALRAVSEESTASQRRGGVRNLLENVPAVRELARSAPVREVAESVLGPHCFAVRGLLFDKTPDANWKVIWHQDLTVAVRERRDVPGCGPWSEKAGVPCVQPPTSVLEDMVAVRVHLDDCGEDNGPVRVLAGSHREGRLSSSSIPGWLERGAPVDCLVPRCGLLVMRPLLLHASSPARAPAHRRVIHLEFAARPLPGGLEWHASV</sequence>
<evidence type="ECO:0000256" key="1">
    <source>
        <dbReference type="ARBA" id="ARBA00001954"/>
    </source>
</evidence>
<name>A0A3A8QYN7_9BACT</name>
<proteinExistence type="predicted"/>
<dbReference type="OrthoDB" id="9791262at2"/>
<dbReference type="Proteomes" id="UP000282656">
    <property type="component" value="Unassembled WGS sequence"/>
</dbReference>
<dbReference type="SUPFAM" id="SSF51197">
    <property type="entry name" value="Clavaminate synthase-like"/>
    <property type="match status" value="1"/>
</dbReference>
<dbReference type="AlphaFoldDB" id="A0A3A8QYN7"/>
<comment type="cofactor">
    <cofactor evidence="1">
        <name>Fe(2+)</name>
        <dbReference type="ChEBI" id="CHEBI:29033"/>
    </cofactor>
</comment>
<dbReference type="GO" id="GO:0005506">
    <property type="term" value="F:iron ion binding"/>
    <property type="evidence" value="ECO:0007669"/>
    <property type="project" value="UniProtKB-ARBA"/>
</dbReference>
<comment type="caution">
    <text evidence="2">The sequence shown here is derived from an EMBL/GenBank/DDBJ whole genome shotgun (WGS) entry which is preliminary data.</text>
</comment>
<dbReference type="PANTHER" id="PTHR20883">
    <property type="entry name" value="PHYTANOYL-COA DIOXYGENASE DOMAIN CONTAINING 1"/>
    <property type="match status" value="1"/>
</dbReference>
<keyword evidence="2" id="KW-0560">Oxidoreductase</keyword>
<evidence type="ECO:0000313" key="2">
    <source>
        <dbReference type="EMBL" id="RKH72868.1"/>
    </source>
</evidence>
<reference evidence="3" key="1">
    <citation type="submission" date="2018-09" db="EMBL/GenBank/DDBJ databases">
        <authorList>
            <person name="Livingstone P.G."/>
            <person name="Whitworth D.E."/>
        </authorList>
    </citation>
    <scope>NUCLEOTIDE SEQUENCE [LARGE SCALE GENOMIC DNA]</scope>
    <source>
        <strain evidence="3">AB047A</strain>
    </source>
</reference>
<dbReference type="InterPro" id="IPR008775">
    <property type="entry name" value="Phytyl_CoA_dOase-like"/>
</dbReference>
<dbReference type="Pfam" id="PF05721">
    <property type="entry name" value="PhyH"/>
    <property type="match status" value="1"/>
</dbReference>
<evidence type="ECO:0000313" key="3">
    <source>
        <dbReference type="Proteomes" id="UP000282656"/>
    </source>
</evidence>
<organism evidence="2 3">
    <name type="scientific">Corallococcus interemptor</name>
    <dbReference type="NCBI Taxonomy" id="2316720"/>
    <lineage>
        <taxon>Bacteria</taxon>
        <taxon>Pseudomonadati</taxon>
        <taxon>Myxococcota</taxon>
        <taxon>Myxococcia</taxon>
        <taxon>Myxococcales</taxon>
        <taxon>Cystobacterineae</taxon>
        <taxon>Myxococcaceae</taxon>
        <taxon>Corallococcus</taxon>
    </lineage>
</organism>
<dbReference type="Gene3D" id="2.60.120.620">
    <property type="entry name" value="q2cbj1_9rhob like domain"/>
    <property type="match status" value="1"/>
</dbReference>
<accession>A0A3A8QYN7</accession>
<keyword evidence="2" id="KW-0223">Dioxygenase</keyword>
<dbReference type="EMBL" id="RAWM01000006">
    <property type="protein sequence ID" value="RKH72868.1"/>
    <property type="molecule type" value="Genomic_DNA"/>
</dbReference>
<gene>
    <name evidence="2" type="ORF">D7X96_03920</name>
</gene>
<keyword evidence="3" id="KW-1185">Reference proteome</keyword>